<reference evidence="10 11" key="1">
    <citation type="submission" date="2021-03" db="EMBL/GenBank/DDBJ databases">
        <title>Sequencing the genomes of 1000 actinobacteria strains.</title>
        <authorList>
            <person name="Klenk H.-P."/>
        </authorList>
    </citation>
    <scope>NUCLEOTIDE SEQUENCE [LARGE SCALE GENOMIC DNA]</scope>
    <source>
        <strain evidence="10 11">DSM 46670</strain>
    </source>
</reference>
<evidence type="ECO:0000313" key="10">
    <source>
        <dbReference type="EMBL" id="MBP2323413.1"/>
    </source>
</evidence>
<comment type="subunit">
    <text evidence="3">Homodimer.</text>
</comment>
<evidence type="ECO:0000313" key="11">
    <source>
        <dbReference type="Proteomes" id="UP001519332"/>
    </source>
</evidence>
<evidence type="ECO:0000256" key="8">
    <source>
        <dbReference type="RuleBase" id="RU003471"/>
    </source>
</evidence>
<dbReference type="RefSeq" id="WP_209639772.1">
    <property type="nucleotide sequence ID" value="NZ_JAGINW010000001.1"/>
</dbReference>
<sequence length="119" mass="12684">MTYGFATPGRAAISNAQQTELDLTISEGLVRVAAPRVRKLICDPPSGDHPHPEMACHDVAAAEGDLARLPGEPGKVCSGLYKPVTVTALGEWRGVPVRFGQSYRNACKLMASTGLVFDF</sequence>
<evidence type="ECO:0000256" key="6">
    <source>
        <dbReference type="ARBA" id="ARBA00022900"/>
    </source>
</evidence>
<gene>
    <name evidence="10" type="ORF">JOF56_003798</name>
</gene>
<evidence type="ECO:0000256" key="1">
    <source>
        <dbReference type="ARBA" id="ARBA00004613"/>
    </source>
</evidence>
<dbReference type="InterPro" id="IPR000691">
    <property type="entry name" value="Prot_inh_I16_SSI"/>
</dbReference>
<evidence type="ECO:0000256" key="3">
    <source>
        <dbReference type="ARBA" id="ARBA00011738"/>
    </source>
</evidence>
<evidence type="ECO:0000256" key="7">
    <source>
        <dbReference type="ARBA" id="ARBA00023157"/>
    </source>
</evidence>
<comment type="subcellular location">
    <subcellularLocation>
        <location evidence="1">Secreted</location>
    </subcellularLocation>
</comment>
<protein>
    <recommendedName>
        <fullName evidence="9">Subtilisin inhibitor domain-containing protein</fullName>
    </recommendedName>
</protein>
<dbReference type="Gene3D" id="3.30.350.10">
    <property type="entry name" value="Subtilisin inhibitor-like"/>
    <property type="match status" value="1"/>
</dbReference>
<name>A0ABS4TG60_9PSEU</name>
<dbReference type="InterPro" id="IPR023549">
    <property type="entry name" value="Subtilisin_inhibitor"/>
</dbReference>
<dbReference type="Pfam" id="PF00720">
    <property type="entry name" value="SSI"/>
    <property type="match status" value="1"/>
</dbReference>
<keyword evidence="5 8" id="KW-0646">Protease inhibitor</keyword>
<dbReference type="EMBL" id="JAGINW010000001">
    <property type="protein sequence ID" value="MBP2323413.1"/>
    <property type="molecule type" value="Genomic_DNA"/>
</dbReference>
<evidence type="ECO:0000256" key="5">
    <source>
        <dbReference type="ARBA" id="ARBA00022690"/>
    </source>
</evidence>
<organism evidence="10 11">
    <name type="scientific">Kibdelosporangium banguiense</name>
    <dbReference type="NCBI Taxonomy" id="1365924"/>
    <lineage>
        <taxon>Bacteria</taxon>
        <taxon>Bacillati</taxon>
        <taxon>Actinomycetota</taxon>
        <taxon>Actinomycetes</taxon>
        <taxon>Pseudonocardiales</taxon>
        <taxon>Pseudonocardiaceae</taxon>
        <taxon>Kibdelosporangium</taxon>
    </lineage>
</organism>
<evidence type="ECO:0000256" key="4">
    <source>
        <dbReference type="ARBA" id="ARBA00022525"/>
    </source>
</evidence>
<comment type="similarity">
    <text evidence="2 8">Belongs to the protease inhibitor I16 (SSI) family.</text>
</comment>
<dbReference type="InterPro" id="IPR036819">
    <property type="entry name" value="Subtilisin_inhibitor-like_sf"/>
</dbReference>
<dbReference type="SUPFAM" id="SSF55399">
    <property type="entry name" value="Subtilisin inhibitor"/>
    <property type="match status" value="1"/>
</dbReference>
<keyword evidence="6 8" id="KW-0722">Serine protease inhibitor</keyword>
<accession>A0ABS4TG60</accession>
<evidence type="ECO:0000259" key="9">
    <source>
        <dbReference type="Pfam" id="PF00720"/>
    </source>
</evidence>
<keyword evidence="7" id="KW-1015">Disulfide bond</keyword>
<proteinExistence type="inferred from homology"/>
<comment type="caution">
    <text evidence="10">The sequence shown here is derived from an EMBL/GenBank/DDBJ whole genome shotgun (WGS) entry which is preliminary data.</text>
</comment>
<dbReference type="Proteomes" id="UP001519332">
    <property type="component" value="Unassembled WGS sequence"/>
</dbReference>
<feature type="domain" description="Subtilisin inhibitor" evidence="9">
    <location>
        <begin position="18"/>
        <end position="105"/>
    </location>
</feature>
<keyword evidence="4" id="KW-0964">Secreted</keyword>
<keyword evidence="11" id="KW-1185">Reference proteome</keyword>
<evidence type="ECO:0000256" key="2">
    <source>
        <dbReference type="ARBA" id="ARBA00010472"/>
    </source>
</evidence>
<dbReference type="PRINTS" id="PR00294">
    <property type="entry name" value="SSBTLNINHBTR"/>
</dbReference>